<organism evidence="4 5">
    <name type="scientific">Caulochytrium protostelioides</name>
    <dbReference type="NCBI Taxonomy" id="1555241"/>
    <lineage>
        <taxon>Eukaryota</taxon>
        <taxon>Fungi</taxon>
        <taxon>Fungi incertae sedis</taxon>
        <taxon>Chytridiomycota</taxon>
        <taxon>Chytridiomycota incertae sedis</taxon>
        <taxon>Chytridiomycetes</taxon>
        <taxon>Caulochytriales</taxon>
        <taxon>Caulochytriaceae</taxon>
        <taxon>Caulochytrium</taxon>
    </lineage>
</organism>
<dbReference type="Gene3D" id="3.30.1370.30">
    <property type="match status" value="1"/>
</dbReference>
<protein>
    <submittedName>
        <fullName evidence="4">Ribosomal protein S8</fullName>
    </submittedName>
</protein>
<dbReference type="Pfam" id="PF00410">
    <property type="entry name" value="Ribosomal_S8"/>
    <property type="match status" value="1"/>
</dbReference>
<evidence type="ECO:0000313" key="4">
    <source>
        <dbReference type="EMBL" id="RKO96722.1"/>
    </source>
</evidence>
<dbReference type="EMBL" id="ML009671">
    <property type="protein sequence ID" value="RKO96722.1"/>
    <property type="molecule type" value="Genomic_DNA"/>
</dbReference>
<sequence length="167" mass="18108">MASRAVYLGRIGPTVQNLCSQLQNASRRYAKVTAVPETKTNRAVCEVLRDEGLIAGIQSGDTYGPFADGQDVPITPDNVAYRKLWLTLKYREGEAVLSRLKVVSKPSRRVYATVDELQTVAAARHATHLVKAVNLGQVSILRTPFGVVELKDALRQGTGGEVLCVAS</sequence>
<keyword evidence="2 4" id="KW-0689">Ribosomal protein</keyword>
<accession>A0A4P9WVN8</accession>
<dbReference type="SUPFAM" id="SSF56047">
    <property type="entry name" value="Ribosomal protein S8"/>
    <property type="match status" value="1"/>
</dbReference>
<dbReference type="GO" id="GO:0003735">
    <property type="term" value="F:structural constituent of ribosome"/>
    <property type="evidence" value="ECO:0007669"/>
    <property type="project" value="InterPro"/>
</dbReference>
<dbReference type="InterPro" id="IPR035987">
    <property type="entry name" value="Ribosomal_uS8_sf"/>
</dbReference>
<dbReference type="GO" id="GO:0006412">
    <property type="term" value="P:translation"/>
    <property type="evidence" value="ECO:0007669"/>
    <property type="project" value="InterPro"/>
</dbReference>
<dbReference type="GO" id="GO:1990904">
    <property type="term" value="C:ribonucleoprotein complex"/>
    <property type="evidence" value="ECO:0007669"/>
    <property type="project" value="UniProtKB-KW"/>
</dbReference>
<dbReference type="Proteomes" id="UP000268535">
    <property type="component" value="Unassembled WGS sequence"/>
</dbReference>
<evidence type="ECO:0000256" key="2">
    <source>
        <dbReference type="ARBA" id="ARBA00022980"/>
    </source>
</evidence>
<name>A0A4P9WVN8_9FUNG</name>
<dbReference type="PANTHER" id="PTHR11758">
    <property type="entry name" value="40S RIBOSOMAL PROTEIN S15A"/>
    <property type="match status" value="1"/>
</dbReference>
<gene>
    <name evidence="4" type="ORF">CAUPRSCDRAFT_7723</name>
</gene>
<dbReference type="InterPro" id="IPR000630">
    <property type="entry name" value="Ribosomal_uS8"/>
</dbReference>
<evidence type="ECO:0000256" key="3">
    <source>
        <dbReference type="ARBA" id="ARBA00023274"/>
    </source>
</evidence>
<evidence type="ECO:0000313" key="5">
    <source>
        <dbReference type="Proteomes" id="UP000268535"/>
    </source>
</evidence>
<dbReference type="AlphaFoldDB" id="A0A4P9WVN8"/>
<dbReference type="Gene3D" id="3.30.1490.10">
    <property type="match status" value="1"/>
</dbReference>
<dbReference type="GO" id="GO:0005840">
    <property type="term" value="C:ribosome"/>
    <property type="evidence" value="ECO:0007669"/>
    <property type="project" value="UniProtKB-KW"/>
</dbReference>
<keyword evidence="3" id="KW-0687">Ribonucleoprotein</keyword>
<proteinExistence type="inferred from homology"/>
<comment type="similarity">
    <text evidence="1">Belongs to the universal ribosomal protein uS8 family.</text>
</comment>
<evidence type="ECO:0000256" key="1">
    <source>
        <dbReference type="ARBA" id="ARBA00006471"/>
    </source>
</evidence>
<reference evidence="5" key="1">
    <citation type="journal article" date="2018" name="Nat. Microbiol.">
        <title>Leveraging single-cell genomics to expand the fungal tree of life.</title>
        <authorList>
            <person name="Ahrendt S.R."/>
            <person name="Quandt C.A."/>
            <person name="Ciobanu D."/>
            <person name="Clum A."/>
            <person name="Salamov A."/>
            <person name="Andreopoulos B."/>
            <person name="Cheng J.F."/>
            <person name="Woyke T."/>
            <person name="Pelin A."/>
            <person name="Henrissat B."/>
            <person name="Reynolds N.K."/>
            <person name="Benny G.L."/>
            <person name="Smith M.E."/>
            <person name="James T.Y."/>
            <person name="Grigoriev I.V."/>
        </authorList>
    </citation>
    <scope>NUCLEOTIDE SEQUENCE [LARGE SCALE GENOMIC DNA]</scope>
    <source>
        <strain evidence="5">ATCC 52028</strain>
    </source>
</reference>